<organism evidence="4 5">
    <name type="scientific">Geodermatophilus sabuli</name>
    <dbReference type="NCBI Taxonomy" id="1564158"/>
    <lineage>
        <taxon>Bacteria</taxon>
        <taxon>Bacillati</taxon>
        <taxon>Actinomycetota</taxon>
        <taxon>Actinomycetes</taxon>
        <taxon>Geodermatophilales</taxon>
        <taxon>Geodermatophilaceae</taxon>
        <taxon>Geodermatophilus</taxon>
    </lineage>
</organism>
<proteinExistence type="predicted"/>
<dbReference type="SUPFAM" id="SSF48317">
    <property type="entry name" value="Acid phosphatase/Vanadium-dependent haloperoxidase"/>
    <property type="match status" value="1"/>
</dbReference>
<dbReference type="InterPro" id="IPR000326">
    <property type="entry name" value="PAP2/HPO"/>
</dbReference>
<feature type="transmembrane region" description="Helical" evidence="2">
    <location>
        <begin position="76"/>
        <end position="97"/>
    </location>
</feature>
<comment type="caution">
    <text evidence="4">The sequence shown here is derived from an EMBL/GenBank/DDBJ whole genome shotgun (WGS) entry which is preliminary data.</text>
</comment>
<feature type="domain" description="Phosphatidic acid phosphatase type 2/haloperoxidase" evidence="3">
    <location>
        <begin position="102"/>
        <end position="213"/>
    </location>
</feature>
<evidence type="ECO:0000256" key="2">
    <source>
        <dbReference type="SAM" id="Phobius"/>
    </source>
</evidence>
<gene>
    <name evidence="4" type="ORF">GCU56_00025</name>
</gene>
<accession>A0A7K3VV53</accession>
<keyword evidence="2" id="KW-1133">Transmembrane helix</keyword>
<feature type="transmembrane region" description="Helical" evidence="2">
    <location>
        <begin position="145"/>
        <end position="165"/>
    </location>
</feature>
<keyword evidence="2" id="KW-0472">Membrane</keyword>
<evidence type="ECO:0000259" key="3">
    <source>
        <dbReference type="SMART" id="SM00014"/>
    </source>
</evidence>
<dbReference type="EMBL" id="JAAGWF010000001">
    <property type="protein sequence ID" value="NEK56260.1"/>
    <property type="molecule type" value="Genomic_DNA"/>
</dbReference>
<dbReference type="Proteomes" id="UP000470246">
    <property type="component" value="Unassembled WGS sequence"/>
</dbReference>
<feature type="transmembrane region" description="Helical" evidence="2">
    <location>
        <begin position="172"/>
        <end position="192"/>
    </location>
</feature>
<feature type="transmembrane region" description="Helical" evidence="2">
    <location>
        <begin position="198"/>
        <end position="218"/>
    </location>
</feature>
<dbReference type="PANTHER" id="PTHR14969:SF13">
    <property type="entry name" value="AT30094P"/>
    <property type="match status" value="1"/>
</dbReference>
<sequence>MTAVPPPGAGPAAALRRPRTGVAVRRRTGDLVVLVAAVAGTVLVSWAVSSGEVGAAERAVFAAVNGWPDALRDPLWVFQLVGVLGMPLLVALAALLLRRWRLAVALVALVPLKLLVHGELVKGLVQRQRPGSTIPDAVLRDVPSAGVAYPSGHAVIAAGIVVLLAPYVRRRWLAVLVVVAVLNSVARVYLGAHAPLDVVGGAMIGIAIGAALDLLVGVPDRGPGAGVQDRGPGAGVPGAAGTTGRRGRDVLP</sequence>
<feature type="transmembrane region" description="Helical" evidence="2">
    <location>
        <begin position="31"/>
        <end position="48"/>
    </location>
</feature>
<feature type="region of interest" description="Disordered" evidence="1">
    <location>
        <begin position="225"/>
        <end position="252"/>
    </location>
</feature>
<protein>
    <submittedName>
        <fullName evidence="4">Phosphatase PAP2 family protein</fullName>
    </submittedName>
</protein>
<evidence type="ECO:0000313" key="5">
    <source>
        <dbReference type="Proteomes" id="UP000470246"/>
    </source>
</evidence>
<evidence type="ECO:0000313" key="4">
    <source>
        <dbReference type="EMBL" id="NEK56260.1"/>
    </source>
</evidence>
<dbReference type="AlphaFoldDB" id="A0A7K3VV53"/>
<dbReference type="PANTHER" id="PTHR14969">
    <property type="entry name" value="SPHINGOSINE-1-PHOSPHATE PHOSPHOHYDROLASE"/>
    <property type="match status" value="1"/>
</dbReference>
<dbReference type="Gene3D" id="1.20.144.10">
    <property type="entry name" value="Phosphatidic acid phosphatase type 2/haloperoxidase"/>
    <property type="match status" value="1"/>
</dbReference>
<dbReference type="Pfam" id="PF01569">
    <property type="entry name" value="PAP2"/>
    <property type="match status" value="1"/>
</dbReference>
<dbReference type="SMART" id="SM00014">
    <property type="entry name" value="acidPPc"/>
    <property type="match status" value="1"/>
</dbReference>
<keyword evidence="2" id="KW-0812">Transmembrane</keyword>
<keyword evidence="5" id="KW-1185">Reference proteome</keyword>
<evidence type="ECO:0000256" key="1">
    <source>
        <dbReference type="SAM" id="MobiDB-lite"/>
    </source>
</evidence>
<reference evidence="4 5" key="1">
    <citation type="submission" date="2020-02" db="EMBL/GenBank/DDBJ databases">
        <title>Geodermatophilus sabuli CPCC 205279 I12A-02694.</title>
        <authorList>
            <person name="Jiang Z."/>
        </authorList>
    </citation>
    <scope>NUCLEOTIDE SEQUENCE [LARGE SCALE GENOMIC DNA]</scope>
    <source>
        <strain evidence="4 5">I12A-02694</strain>
    </source>
</reference>
<feature type="transmembrane region" description="Helical" evidence="2">
    <location>
        <begin position="104"/>
        <end position="125"/>
    </location>
</feature>
<dbReference type="InterPro" id="IPR036938">
    <property type="entry name" value="PAP2/HPO_sf"/>
</dbReference>
<name>A0A7K3VV53_9ACTN</name>
<dbReference type="RefSeq" id="WP_163479463.1">
    <property type="nucleotide sequence ID" value="NZ_JAAGWF010000001.1"/>
</dbReference>